<accession>A0A0D0BMU5</accession>
<reference evidence="1 2" key="1">
    <citation type="submission" date="2014-04" db="EMBL/GenBank/DDBJ databases">
        <authorList>
            <consortium name="DOE Joint Genome Institute"/>
            <person name="Kuo A."/>
            <person name="Ruytinx J."/>
            <person name="Rineau F."/>
            <person name="Colpaert J."/>
            <person name="Kohler A."/>
            <person name="Nagy L.G."/>
            <person name="Floudas D."/>
            <person name="Copeland A."/>
            <person name="Barry K.W."/>
            <person name="Cichocki N."/>
            <person name="Veneault-Fourrey C."/>
            <person name="LaButti K."/>
            <person name="Lindquist E.A."/>
            <person name="Lipzen A."/>
            <person name="Lundell T."/>
            <person name="Morin E."/>
            <person name="Murat C."/>
            <person name="Sun H."/>
            <person name="Tunlid A."/>
            <person name="Henrissat B."/>
            <person name="Grigoriev I.V."/>
            <person name="Hibbett D.S."/>
            <person name="Martin F."/>
            <person name="Nordberg H.P."/>
            <person name="Cantor M.N."/>
            <person name="Hua S.X."/>
        </authorList>
    </citation>
    <scope>NUCLEOTIDE SEQUENCE [LARGE SCALE GENOMIC DNA]</scope>
    <source>
        <strain evidence="1 2">UH-Slu-Lm8-n1</strain>
    </source>
</reference>
<proteinExistence type="predicted"/>
<sequence>MVRETSPWRTRLGKYYLCKPLKYIPAVGTFTNTCALDVFKMHSNLHDVFPIIQFDPLHRAKA</sequence>
<dbReference type="HOGENOM" id="CLU_2905661_0_0_1"/>
<name>A0A0D0BMU5_9AGAM</name>
<dbReference type="OrthoDB" id="10446408at2759"/>
<organism evidence="1 2">
    <name type="scientific">Suillus luteus UH-Slu-Lm8-n1</name>
    <dbReference type="NCBI Taxonomy" id="930992"/>
    <lineage>
        <taxon>Eukaryota</taxon>
        <taxon>Fungi</taxon>
        <taxon>Dikarya</taxon>
        <taxon>Basidiomycota</taxon>
        <taxon>Agaricomycotina</taxon>
        <taxon>Agaricomycetes</taxon>
        <taxon>Agaricomycetidae</taxon>
        <taxon>Boletales</taxon>
        <taxon>Suillineae</taxon>
        <taxon>Suillaceae</taxon>
        <taxon>Suillus</taxon>
    </lineage>
</organism>
<dbReference type="AlphaFoldDB" id="A0A0D0BMU5"/>
<keyword evidence="2" id="KW-1185">Reference proteome</keyword>
<protein>
    <submittedName>
        <fullName evidence="1">Uncharacterized protein</fullName>
    </submittedName>
</protein>
<dbReference type="Proteomes" id="UP000054485">
    <property type="component" value="Unassembled WGS sequence"/>
</dbReference>
<reference evidence="2" key="2">
    <citation type="submission" date="2015-01" db="EMBL/GenBank/DDBJ databases">
        <title>Evolutionary Origins and Diversification of the Mycorrhizal Mutualists.</title>
        <authorList>
            <consortium name="DOE Joint Genome Institute"/>
            <consortium name="Mycorrhizal Genomics Consortium"/>
            <person name="Kohler A."/>
            <person name="Kuo A."/>
            <person name="Nagy L.G."/>
            <person name="Floudas D."/>
            <person name="Copeland A."/>
            <person name="Barry K.W."/>
            <person name="Cichocki N."/>
            <person name="Veneault-Fourrey C."/>
            <person name="LaButti K."/>
            <person name="Lindquist E.A."/>
            <person name="Lipzen A."/>
            <person name="Lundell T."/>
            <person name="Morin E."/>
            <person name="Murat C."/>
            <person name="Riley R."/>
            <person name="Ohm R."/>
            <person name="Sun H."/>
            <person name="Tunlid A."/>
            <person name="Henrissat B."/>
            <person name="Grigoriev I.V."/>
            <person name="Hibbett D.S."/>
            <person name="Martin F."/>
        </authorList>
    </citation>
    <scope>NUCLEOTIDE SEQUENCE [LARGE SCALE GENOMIC DNA]</scope>
    <source>
        <strain evidence="2">UH-Slu-Lm8-n1</strain>
    </source>
</reference>
<gene>
    <name evidence="1" type="ORF">CY34DRAFT_799694</name>
</gene>
<evidence type="ECO:0000313" key="1">
    <source>
        <dbReference type="EMBL" id="KIK47152.1"/>
    </source>
</evidence>
<dbReference type="InParanoid" id="A0A0D0BMU5"/>
<dbReference type="EMBL" id="KN835150">
    <property type="protein sequence ID" value="KIK47152.1"/>
    <property type="molecule type" value="Genomic_DNA"/>
</dbReference>
<evidence type="ECO:0000313" key="2">
    <source>
        <dbReference type="Proteomes" id="UP000054485"/>
    </source>
</evidence>